<evidence type="ECO:0000313" key="2">
    <source>
        <dbReference type="Proteomes" id="UP001630127"/>
    </source>
</evidence>
<proteinExistence type="predicted"/>
<protein>
    <submittedName>
        <fullName evidence="1">Uncharacterized protein</fullName>
    </submittedName>
</protein>
<comment type="caution">
    <text evidence="1">The sequence shown here is derived from an EMBL/GenBank/DDBJ whole genome shotgun (WGS) entry which is preliminary data.</text>
</comment>
<organism evidence="1 2">
    <name type="scientific">Cinchona calisaya</name>
    <dbReference type="NCBI Taxonomy" id="153742"/>
    <lineage>
        <taxon>Eukaryota</taxon>
        <taxon>Viridiplantae</taxon>
        <taxon>Streptophyta</taxon>
        <taxon>Embryophyta</taxon>
        <taxon>Tracheophyta</taxon>
        <taxon>Spermatophyta</taxon>
        <taxon>Magnoliopsida</taxon>
        <taxon>eudicotyledons</taxon>
        <taxon>Gunneridae</taxon>
        <taxon>Pentapetalae</taxon>
        <taxon>asterids</taxon>
        <taxon>lamiids</taxon>
        <taxon>Gentianales</taxon>
        <taxon>Rubiaceae</taxon>
        <taxon>Cinchonoideae</taxon>
        <taxon>Cinchoneae</taxon>
        <taxon>Cinchona</taxon>
    </lineage>
</organism>
<dbReference type="AlphaFoldDB" id="A0ABD2YAB7"/>
<dbReference type="EMBL" id="JBJUIK010000014">
    <property type="protein sequence ID" value="KAL3504404.1"/>
    <property type="molecule type" value="Genomic_DNA"/>
</dbReference>
<accession>A0ABD2YAB7</accession>
<keyword evidence="2" id="KW-1185">Reference proteome</keyword>
<gene>
    <name evidence="1" type="ORF">ACH5RR_034245</name>
</gene>
<dbReference type="Proteomes" id="UP001630127">
    <property type="component" value="Unassembled WGS sequence"/>
</dbReference>
<evidence type="ECO:0000313" key="1">
    <source>
        <dbReference type="EMBL" id="KAL3504404.1"/>
    </source>
</evidence>
<name>A0ABD2YAB7_9GENT</name>
<reference evidence="1 2" key="1">
    <citation type="submission" date="2024-11" db="EMBL/GenBank/DDBJ databases">
        <title>A near-complete genome assembly of Cinchona calisaya.</title>
        <authorList>
            <person name="Lian D.C."/>
            <person name="Zhao X.W."/>
            <person name="Wei L."/>
        </authorList>
    </citation>
    <scope>NUCLEOTIDE SEQUENCE [LARGE SCALE GENOMIC DNA]</scope>
    <source>
        <tissue evidence="1">Nenye</tissue>
    </source>
</reference>
<sequence>MESSELVSLVANDGEELHLEALLQLPSLSSTGCDFKYLHAKAVNISFRGWNTGKDLLRRFSILRTGALSHRSRWVGSTESEGDVVAIDGSSIICLRLVTINRNDSIEDSKGMGPQANSLAMTVDGNLVTTS</sequence>